<dbReference type="EMBL" id="JANBUH010000417">
    <property type="protein sequence ID" value="KAJ2751323.1"/>
    <property type="molecule type" value="Genomic_DNA"/>
</dbReference>
<feature type="domain" description="N-acetyltransferase" evidence="1">
    <location>
        <begin position="38"/>
        <end position="204"/>
    </location>
</feature>
<dbReference type="Gene3D" id="3.40.630.30">
    <property type="match status" value="1"/>
</dbReference>
<evidence type="ECO:0000313" key="3">
    <source>
        <dbReference type="Proteomes" id="UP001140011"/>
    </source>
</evidence>
<comment type="caution">
    <text evidence="2">The sequence shown here is derived from an EMBL/GenBank/DDBJ whole genome shotgun (WGS) entry which is preliminary data.</text>
</comment>
<accession>A0A9W8GSH5</accession>
<gene>
    <name evidence="2" type="ORF">GGI19_004556</name>
</gene>
<sequence length="258" mass="29227">MADQSEVLSAGLVERQRVGQHTEDLLPKRHGVSDALIMLLPPEEDHDLAMARIFSDPVAMGNLEFKMLPNGYTAKDTAARRLDRDERQVKKEQLNYTVVVKKSLVPENVVTKIDDDEYLPPKRVLIDSGHIDVDEPYLVVGCCGLLNMDAFNRSASVGIILDSRFWRTGISSAALYYSLKFGFNDLKLHRIGIETTEKNAGMRGWTENVLGIHVESIRKESLYLGNGKFVDSWDYAIFDYQWHGRAEARLRSKLRMVG</sequence>
<dbReference type="Proteomes" id="UP001140011">
    <property type="component" value="Unassembled WGS sequence"/>
</dbReference>
<reference evidence="2" key="1">
    <citation type="submission" date="2022-07" db="EMBL/GenBank/DDBJ databases">
        <title>Phylogenomic reconstructions and comparative analyses of Kickxellomycotina fungi.</title>
        <authorList>
            <person name="Reynolds N.K."/>
            <person name="Stajich J.E."/>
            <person name="Barry K."/>
            <person name="Grigoriev I.V."/>
            <person name="Crous P."/>
            <person name="Smith M.E."/>
        </authorList>
    </citation>
    <scope>NUCLEOTIDE SEQUENCE</scope>
    <source>
        <strain evidence="2">BCRC 34297</strain>
    </source>
</reference>
<evidence type="ECO:0000259" key="1">
    <source>
        <dbReference type="Pfam" id="PF13302"/>
    </source>
</evidence>
<dbReference type="PANTHER" id="PTHR43610">
    <property type="entry name" value="BLL6696 PROTEIN"/>
    <property type="match status" value="1"/>
</dbReference>
<keyword evidence="3" id="KW-1185">Reference proteome</keyword>
<dbReference type="InterPro" id="IPR016181">
    <property type="entry name" value="Acyl_CoA_acyltransferase"/>
</dbReference>
<organism evidence="2 3">
    <name type="scientific">Coemansia pectinata</name>
    <dbReference type="NCBI Taxonomy" id="1052879"/>
    <lineage>
        <taxon>Eukaryota</taxon>
        <taxon>Fungi</taxon>
        <taxon>Fungi incertae sedis</taxon>
        <taxon>Zoopagomycota</taxon>
        <taxon>Kickxellomycotina</taxon>
        <taxon>Kickxellomycetes</taxon>
        <taxon>Kickxellales</taxon>
        <taxon>Kickxellaceae</taxon>
        <taxon>Coemansia</taxon>
    </lineage>
</organism>
<dbReference type="GO" id="GO:0016747">
    <property type="term" value="F:acyltransferase activity, transferring groups other than amino-acyl groups"/>
    <property type="evidence" value="ECO:0007669"/>
    <property type="project" value="InterPro"/>
</dbReference>
<dbReference type="InterPro" id="IPR000182">
    <property type="entry name" value="GNAT_dom"/>
</dbReference>
<protein>
    <recommendedName>
        <fullName evidence="1">N-acetyltransferase domain-containing protein</fullName>
    </recommendedName>
</protein>
<dbReference type="OrthoDB" id="64477at2759"/>
<evidence type="ECO:0000313" key="2">
    <source>
        <dbReference type="EMBL" id="KAJ2751323.1"/>
    </source>
</evidence>
<dbReference type="Pfam" id="PF13302">
    <property type="entry name" value="Acetyltransf_3"/>
    <property type="match status" value="1"/>
</dbReference>
<dbReference type="AlphaFoldDB" id="A0A9W8GSH5"/>
<dbReference type="SUPFAM" id="SSF55729">
    <property type="entry name" value="Acyl-CoA N-acyltransferases (Nat)"/>
    <property type="match status" value="1"/>
</dbReference>
<proteinExistence type="predicted"/>
<dbReference type="PANTHER" id="PTHR43610:SF1">
    <property type="entry name" value="N-ACETYLTRANSFERASE DOMAIN-CONTAINING PROTEIN"/>
    <property type="match status" value="1"/>
</dbReference>
<name>A0A9W8GSH5_9FUNG</name>